<gene>
    <name evidence="10" type="ORF">VTJ49DRAFT_4122</name>
</gene>
<dbReference type="InterPro" id="IPR029071">
    <property type="entry name" value="Ubiquitin-like_domsf"/>
</dbReference>
<evidence type="ECO:0000259" key="8">
    <source>
        <dbReference type="PROSITE" id="PS50053"/>
    </source>
</evidence>
<dbReference type="PROSITE" id="PS00973">
    <property type="entry name" value="USP_2"/>
    <property type="match status" value="1"/>
</dbReference>
<organism evidence="10 11">
    <name type="scientific">Humicola insolens</name>
    <name type="common">Soft-rot fungus</name>
    <dbReference type="NCBI Taxonomy" id="85995"/>
    <lineage>
        <taxon>Eukaryota</taxon>
        <taxon>Fungi</taxon>
        <taxon>Dikarya</taxon>
        <taxon>Ascomycota</taxon>
        <taxon>Pezizomycotina</taxon>
        <taxon>Sordariomycetes</taxon>
        <taxon>Sordariomycetidae</taxon>
        <taxon>Sordariales</taxon>
        <taxon>Chaetomiaceae</taxon>
        <taxon>Mycothermus</taxon>
    </lineage>
</organism>
<comment type="caution">
    <text evidence="10">The sequence shown here is derived from an EMBL/GenBank/DDBJ whole genome shotgun (WGS) entry which is preliminary data.</text>
</comment>
<comment type="similarity">
    <text evidence="6">Belongs to the peptidase C19 family.</text>
</comment>
<evidence type="ECO:0000256" key="4">
    <source>
        <dbReference type="ARBA" id="ARBA00022801"/>
    </source>
</evidence>
<evidence type="ECO:0000256" key="3">
    <source>
        <dbReference type="ARBA" id="ARBA00022786"/>
    </source>
</evidence>
<feature type="domain" description="USP" evidence="9">
    <location>
        <begin position="109"/>
        <end position="559"/>
    </location>
</feature>
<dbReference type="SUPFAM" id="SSF54236">
    <property type="entry name" value="Ubiquitin-like"/>
    <property type="match status" value="1"/>
</dbReference>
<accession>A0ABR3VNQ0</accession>
<protein>
    <recommendedName>
        <fullName evidence="6">Ubiquitin carboxyl-terminal hydrolase</fullName>
        <ecNumber evidence="6">3.4.19.12</ecNumber>
    </recommendedName>
</protein>
<dbReference type="Gene3D" id="3.10.20.90">
    <property type="entry name" value="Phosphatidylinositol 3-kinase Catalytic Subunit, Chain A, domain 1"/>
    <property type="match status" value="1"/>
</dbReference>
<keyword evidence="5 6" id="KW-0788">Thiol protease</keyword>
<dbReference type="Gene3D" id="3.90.70.10">
    <property type="entry name" value="Cysteine proteinases"/>
    <property type="match status" value="1"/>
</dbReference>
<keyword evidence="11" id="KW-1185">Reference proteome</keyword>
<evidence type="ECO:0000313" key="10">
    <source>
        <dbReference type="EMBL" id="KAL1842793.1"/>
    </source>
</evidence>
<sequence>MATVNVVIKHQGKKYDVEVDTAATGEVLKYQLYSLTGVEPDRQKILVKGGQLKDDTDMSKLGLKPGQVIMMMGTPGDSGATIQRPTEKIKFLEDMTEAEVAQQAGATPSGLVNLGNTCYLNATLQAMRSIPELQDLLASHKHTSMTDIPQLDLTNQLKDLYKEMSETTGSVVPFAFLQALRMAFPQFAERSRKGTGYAQQDAEEAWSQIVSQLRQKLKLPAASEGTSDSTTAQGFVDKYMAGEFATTLECDDPAAGEAGEQPTSSREPFLKLNCHIGNQTAHLRDGLVEGLTEKIEKRSEVLGRDVTYTKTSRISRLPKYLTVHFVRFFWKRDVQKKAKIMRKVTFPHELDAVEFCTDELRKALIPVRDKVREVRKEEEDVERARKRRKKNPLLDGEVPGGESSSKKQKTEEGEASAKKDDKKPEKKTDGDGDVAMTETYKTDAEWDAERDAAILQAKKELNALIDPELRKDGGANQSGIYELRAVVTHQGASADSGHYTAYVKKTAPRDPDTGKVGEEDGKWWWFNDDKVTEVTADKIDALAGGGESHSALILLYKAIPLPTAEGIME</sequence>
<dbReference type="InterPro" id="IPR001394">
    <property type="entry name" value="Peptidase_C19_UCH"/>
</dbReference>
<keyword evidence="4 6" id="KW-0378">Hydrolase</keyword>
<dbReference type="EC" id="3.4.19.12" evidence="6"/>
<evidence type="ECO:0000256" key="6">
    <source>
        <dbReference type="RuleBase" id="RU366025"/>
    </source>
</evidence>
<dbReference type="InterPro" id="IPR044635">
    <property type="entry name" value="UBP14-like"/>
</dbReference>
<proteinExistence type="inferred from homology"/>
<dbReference type="PROSITE" id="PS50235">
    <property type="entry name" value="USP_3"/>
    <property type="match status" value="1"/>
</dbReference>
<comment type="catalytic activity">
    <reaction evidence="1 6">
        <text>Thiol-dependent hydrolysis of ester, thioester, amide, peptide and isopeptide bonds formed by the C-terminal Gly of ubiquitin (a 76-residue protein attached to proteins as an intracellular targeting signal).</text>
        <dbReference type="EC" id="3.4.19.12"/>
    </reaction>
</comment>
<dbReference type="PROSITE" id="PS00972">
    <property type="entry name" value="USP_1"/>
    <property type="match status" value="1"/>
</dbReference>
<evidence type="ECO:0000256" key="2">
    <source>
        <dbReference type="ARBA" id="ARBA00022670"/>
    </source>
</evidence>
<dbReference type="SUPFAM" id="SSF54001">
    <property type="entry name" value="Cysteine proteinases"/>
    <property type="match status" value="1"/>
</dbReference>
<dbReference type="EMBL" id="JAZGSY010000032">
    <property type="protein sequence ID" value="KAL1842793.1"/>
    <property type="molecule type" value="Genomic_DNA"/>
</dbReference>
<evidence type="ECO:0000256" key="1">
    <source>
        <dbReference type="ARBA" id="ARBA00000707"/>
    </source>
</evidence>
<dbReference type="CDD" id="cd02657">
    <property type="entry name" value="Peptidase_C19A"/>
    <property type="match status" value="1"/>
</dbReference>
<feature type="domain" description="Ubiquitin-like" evidence="8">
    <location>
        <begin position="4"/>
        <end position="72"/>
    </location>
</feature>
<name>A0ABR3VNQ0_HUMIN</name>
<dbReference type="InterPro" id="IPR018200">
    <property type="entry name" value="USP_CS"/>
</dbReference>
<evidence type="ECO:0000256" key="7">
    <source>
        <dbReference type="SAM" id="MobiDB-lite"/>
    </source>
</evidence>
<evidence type="ECO:0000256" key="5">
    <source>
        <dbReference type="ARBA" id="ARBA00022807"/>
    </source>
</evidence>
<dbReference type="Proteomes" id="UP001583172">
    <property type="component" value="Unassembled WGS sequence"/>
</dbReference>
<dbReference type="PANTHER" id="PTHR43982:SF1">
    <property type="entry name" value="UBIQUITIN CARBOXYL-TERMINAL HYDROLASE 14"/>
    <property type="match status" value="1"/>
</dbReference>
<dbReference type="SMART" id="SM00213">
    <property type="entry name" value="UBQ"/>
    <property type="match status" value="1"/>
</dbReference>
<dbReference type="PANTHER" id="PTHR43982">
    <property type="entry name" value="UBIQUITIN CARBOXYL-TERMINAL HYDROLASE"/>
    <property type="match status" value="1"/>
</dbReference>
<dbReference type="InterPro" id="IPR000626">
    <property type="entry name" value="Ubiquitin-like_dom"/>
</dbReference>
<dbReference type="CDD" id="cd16104">
    <property type="entry name" value="Ubl_USP14_like"/>
    <property type="match status" value="1"/>
</dbReference>
<evidence type="ECO:0000259" key="9">
    <source>
        <dbReference type="PROSITE" id="PS50235"/>
    </source>
</evidence>
<dbReference type="Pfam" id="PF00240">
    <property type="entry name" value="ubiquitin"/>
    <property type="match status" value="1"/>
</dbReference>
<keyword evidence="2 6" id="KW-0645">Protease</keyword>
<dbReference type="Pfam" id="PF00443">
    <property type="entry name" value="UCH"/>
    <property type="match status" value="1"/>
</dbReference>
<dbReference type="InterPro" id="IPR028889">
    <property type="entry name" value="USP"/>
</dbReference>
<reference evidence="10 11" key="1">
    <citation type="journal article" date="2024" name="Commun. Biol.">
        <title>Comparative genomic analysis of thermophilic fungi reveals convergent evolutionary adaptations and gene losses.</title>
        <authorList>
            <person name="Steindorff A.S."/>
            <person name="Aguilar-Pontes M.V."/>
            <person name="Robinson A.J."/>
            <person name="Andreopoulos B."/>
            <person name="LaButti K."/>
            <person name="Kuo A."/>
            <person name="Mondo S."/>
            <person name="Riley R."/>
            <person name="Otillar R."/>
            <person name="Haridas S."/>
            <person name="Lipzen A."/>
            <person name="Grimwood J."/>
            <person name="Schmutz J."/>
            <person name="Clum A."/>
            <person name="Reid I.D."/>
            <person name="Moisan M.C."/>
            <person name="Butler G."/>
            <person name="Nguyen T.T.M."/>
            <person name="Dewar K."/>
            <person name="Conant G."/>
            <person name="Drula E."/>
            <person name="Henrissat B."/>
            <person name="Hansel C."/>
            <person name="Singer S."/>
            <person name="Hutchinson M.I."/>
            <person name="de Vries R.P."/>
            <person name="Natvig D.O."/>
            <person name="Powell A.J."/>
            <person name="Tsang A."/>
            <person name="Grigoriev I.V."/>
        </authorList>
    </citation>
    <scope>NUCLEOTIDE SEQUENCE [LARGE SCALE GENOMIC DNA]</scope>
    <source>
        <strain evidence="10 11">CBS 620.91</strain>
    </source>
</reference>
<feature type="compositionally biased region" description="Basic and acidic residues" evidence="7">
    <location>
        <begin position="404"/>
        <end position="430"/>
    </location>
</feature>
<feature type="region of interest" description="Disordered" evidence="7">
    <location>
        <begin position="375"/>
        <end position="436"/>
    </location>
</feature>
<dbReference type="InterPro" id="IPR038765">
    <property type="entry name" value="Papain-like_cys_pep_sf"/>
</dbReference>
<evidence type="ECO:0000313" key="11">
    <source>
        <dbReference type="Proteomes" id="UP001583172"/>
    </source>
</evidence>
<dbReference type="PROSITE" id="PS50053">
    <property type="entry name" value="UBIQUITIN_2"/>
    <property type="match status" value="1"/>
</dbReference>
<keyword evidence="3 6" id="KW-0833">Ubl conjugation pathway</keyword>